<protein>
    <submittedName>
        <fullName evidence="1">Fructose-bisphosphate aldolase</fullName>
    </submittedName>
</protein>
<proteinExistence type="predicted"/>
<name>A0A0W8DJG3_PHYNI</name>
<sequence>MELETALKVDALAAFARSIEVALGPATVSRGKVVLAVDASQLAIFELLAYGSGGSEFYDKLGISRLLSVQLHAGDTAQLQRQLDISKDPQANQEQGRKTLDVAVVALPLPTVAKLAELTAFRFLNHKQSDFTFFIAATSICNGSRLLRAIY</sequence>
<organism evidence="1 2">
    <name type="scientific">Phytophthora nicotianae</name>
    <name type="common">Potato buckeye rot agent</name>
    <name type="synonym">Phytophthora parasitica</name>
    <dbReference type="NCBI Taxonomy" id="4792"/>
    <lineage>
        <taxon>Eukaryota</taxon>
        <taxon>Sar</taxon>
        <taxon>Stramenopiles</taxon>
        <taxon>Oomycota</taxon>
        <taxon>Peronosporomycetes</taxon>
        <taxon>Peronosporales</taxon>
        <taxon>Peronosporaceae</taxon>
        <taxon>Phytophthora</taxon>
    </lineage>
</organism>
<reference evidence="1 2" key="1">
    <citation type="submission" date="2015-11" db="EMBL/GenBank/DDBJ databases">
        <title>Genomes and virulence difference between two physiological races of Phytophthora nicotianae.</title>
        <authorList>
            <person name="Liu H."/>
            <person name="Ma X."/>
            <person name="Yu H."/>
            <person name="Fang D."/>
            <person name="Li Y."/>
            <person name="Wang X."/>
            <person name="Wang W."/>
            <person name="Dong Y."/>
            <person name="Xiao B."/>
        </authorList>
    </citation>
    <scope>NUCLEOTIDE SEQUENCE [LARGE SCALE GENOMIC DNA]</scope>
    <source>
        <strain evidence="2">race 1</strain>
    </source>
</reference>
<comment type="caution">
    <text evidence="1">The sequence shown here is derived from an EMBL/GenBank/DDBJ whole genome shotgun (WGS) entry which is preliminary data.</text>
</comment>
<gene>
    <name evidence="1" type="ORF">AM588_10007159</name>
</gene>
<dbReference type="Proteomes" id="UP000054636">
    <property type="component" value="Unassembled WGS sequence"/>
</dbReference>
<dbReference type="EMBL" id="LNFP01000171">
    <property type="protein sequence ID" value="KUF96274.1"/>
    <property type="molecule type" value="Genomic_DNA"/>
</dbReference>
<evidence type="ECO:0000313" key="1">
    <source>
        <dbReference type="EMBL" id="KUF96274.1"/>
    </source>
</evidence>
<dbReference type="AlphaFoldDB" id="A0A0W8DJG3"/>
<accession>A0A0W8DJG3</accession>
<evidence type="ECO:0000313" key="2">
    <source>
        <dbReference type="Proteomes" id="UP000054636"/>
    </source>
</evidence>